<gene>
    <name evidence="15" type="ORF">BN46_0115</name>
    <name evidence="16" type="ORF">HMPREF9719_00448</name>
</gene>
<dbReference type="Proteomes" id="UP000006078">
    <property type="component" value="Unassembled WGS sequence"/>
</dbReference>
<evidence type="ECO:0000256" key="9">
    <source>
        <dbReference type="ARBA" id="ARBA00022691"/>
    </source>
</evidence>
<comment type="similarity">
    <text evidence="2 12">Belongs to the RNA methyltransferase RsmE family.</text>
</comment>
<dbReference type="PANTHER" id="PTHR30027">
    <property type="entry name" value="RIBOSOMAL RNA SMALL SUBUNIT METHYLTRANSFERASE E"/>
    <property type="match status" value="1"/>
</dbReference>
<accession>I7IWF1</accession>
<organism evidence="15 18">
    <name type="scientific">Corynebacterium otitidis ATCC 51513</name>
    <dbReference type="NCBI Taxonomy" id="883169"/>
    <lineage>
        <taxon>Bacteria</taxon>
        <taxon>Bacillati</taxon>
        <taxon>Actinomycetota</taxon>
        <taxon>Actinomycetes</taxon>
        <taxon>Mycobacteriales</taxon>
        <taxon>Corynebacteriaceae</taxon>
        <taxon>Corynebacterium</taxon>
    </lineage>
</organism>
<comment type="function">
    <text evidence="10 12">Specifically methylates the N3 position of the uracil ring of uridine 1498 (m3U1498) in 16S rRNA. Acts on the fully assembled 30S ribosomal subunit.</text>
</comment>
<dbReference type="EMBL" id="AHAE01000024">
    <property type="protein sequence ID" value="EJZ82630.1"/>
    <property type="molecule type" value="Genomic_DNA"/>
</dbReference>
<dbReference type="Proteomes" id="UP000011016">
    <property type="component" value="Unassembled WGS sequence"/>
</dbReference>
<dbReference type="InterPro" id="IPR006700">
    <property type="entry name" value="RsmE"/>
</dbReference>
<evidence type="ECO:0000259" key="14">
    <source>
        <dbReference type="Pfam" id="PF20260"/>
    </source>
</evidence>
<dbReference type="CDD" id="cd18084">
    <property type="entry name" value="RsmE-like"/>
    <property type="match status" value="1"/>
</dbReference>
<feature type="domain" description="Ribosomal RNA small subunit methyltransferase E methyltransferase" evidence="13">
    <location>
        <begin position="78"/>
        <end position="242"/>
    </location>
</feature>
<evidence type="ECO:0000259" key="13">
    <source>
        <dbReference type="Pfam" id="PF04452"/>
    </source>
</evidence>
<dbReference type="OrthoDB" id="9808126at2"/>
<dbReference type="EC" id="2.1.1.193" evidence="3 12"/>
<protein>
    <recommendedName>
        <fullName evidence="4 12">Ribosomal RNA small subunit methyltransferase E</fullName>
        <ecNumber evidence="3 12">2.1.1.193</ecNumber>
    </recommendedName>
</protein>
<evidence type="ECO:0000256" key="8">
    <source>
        <dbReference type="ARBA" id="ARBA00022679"/>
    </source>
</evidence>
<dbReference type="HOGENOM" id="CLU_067442_2_0_11"/>
<dbReference type="InterPro" id="IPR029026">
    <property type="entry name" value="tRNA_m1G_MTases_N"/>
</dbReference>
<dbReference type="SUPFAM" id="SSF75217">
    <property type="entry name" value="alpha/beta knot"/>
    <property type="match status" value="1"/>
</dbReference>
<evidence type="ECO:0000256" key="2">
    <source>
        <dbReference type="ARBA" id="ARBA00005528"/>
    </source>
</evidence>
<evidence type="ECO:0000256" key="3">
    <source>
        <dbReference type="ARBA" id="ARBA00012328"/>
    </source>
</evidence>
<dbReference type="InterPro" id="IPR046887">
    <property type="entry name" value="RsmE_PUA-like"/>
</dbReference>
<dbReference type="GO" id="GO:0005737">
    <property type="term" value="C:cytoplasm"/>
    <property type="evidence" value="ECO:0007669"/>
    <property type="project" value="UniProtKB-SubCell"/>
</dbReference>
<evidence type="ECO:0000256" key="11">
    <source>
        <dbReference type="ARBA" id="ARBA00047944"/>
    </source>
</evidence>
<dbReference type="Pfam" id="PF20260">
    <property type="entry name" value="PUA_4"/>
    <property type="match status" value="1"/>
</dbReference>
<dbReference type="Pfam" id="PF04452">
    <property type="entry name" value="Methyltrans_RNA"/>
    <property type="match status" value="1"/>
</dbReference>
<dbReference type="eggNOG" id="COG1385">
    <property type="taxonomic scope" value="Bacteria"/>
</dbReference>
<evidence type="ECO:0000256" key="4">
    <source>
        <dbReference type="ARBA" id="ARBA00013673"/>
    </source>
</evidence>
<comment type="catalytic activity">
    <reaction evidence="11 12">
        <text>uridine(1498) in 16S rRNA + S-adenosyl-L-methionine = N(3)-methyluridine(1498) in 16S rRNA + S-adenosyl-L-homocysteine + H(+)</text>
        <dbReference type="Rhea" id="RHEA:42920"/>
        <dbReference type="Rhea" id="RHEA-COMP:10283"/>
        <dbReference type="Rhea" id="RHEA-COMP:10284"/>
        <dbReference type="ChEBI" id="CHEBI:15378"/>
        <dbReference type="ChEBI" id="CHEBI:57856"/>
        <dbReference type="ChEBI" id="CHEBI:59789"/>
        <dbReference type="ChEBI" id="CHEBI:65315"/>
        <dbReference type="ChEBI" id="CHEBI:74502"/>
        <dbReference type="EC" id="2.1.1.193"/>
    </reaction>
</comment>
<dbReference type="InterPro" id="IPR015947">
    <property type="entry name" value="PUA-like_sf"/>
</dbReference>
<dbReference type="NCBIfam" id="NF008693">
    <property type="entry name" value="PRK11713.2-3"/>
    <property type="match status" value="1"/>
</dbReference>
<proteinExistence type="inferred from homology"/>
<dbReference type="EMBL" id="CAJZ01000016">
    <property type="protein sequence ID" value="CCI82868.1"/>
    <property type="molecule type" value="Genomic_DNA"/>
</dbReference>
<evidence type="ECO:0000256" key="1">
    <source>
        <dbReference type="ARBA" id="ARBA00004496"/>
    </source>
</evidence>
<reference evidence="16 17" key="2">
    <citation type="submission" date="2012-08" db="EMBL/GenBank/DDBJ databases">
        <title>The Genome Sequence of Turicella otitidis ATCC 51513.</title>
        <authorList>
            <consortium name="The Broad Institute Genome Sequencing Platform"/>
            <person name="Earl A."/>
            <person name="Ward D."/>
            <person name="Feldgarden M."/>
            <person name="Gevers D."/>
            <person name="Huys G."/>
            <person name="Walker B."/>
            <person name="Young S.K."/>
            <person name="Zeng Q."/>
            <person name="Gargeya S."/>
            <person name="Fitzgerald M."/>
            <person name="Haas B."/>
            <person name="Abouelleil A."/>
            <person name="Alvarado L."/>
            <person name="Arachchi H.M."/>
            <person name="Berlin A.M."/>
            <person name="Chapman S.B."/>
            <person name="Goldberg J."/>
            <person name="Griggs A."/>
            <person name="Gujja S."/>
            <person name="Hansen M."/>
            <person name="Howarth C."/>
            <person name="Imamovic A."/>
            <person name="Larimer J."/>
            <person name="McCowen C."/>
            <person name="Montmayeur A."/>
            <person name="Murphy C."/>
            <person name="Neiman D."/>
            <person name="Pearson M."/>
            <person name="Priest M."/>
            <person name="Roberts A."/>
            <person name="Saif S."/>
            <person name="Shea T."/>
            <person name="Sisk P."/>
            <person name="Sykes S."/>
            <person name="Wortman J."/>
            <person name="Nusbaum C."/>
            <person name="Birren B."/>
        </authorList>
    </citation>
    <scope>NUCLEOTIDE SEQUENCE [LARGE SCALE GENOMIC DNA]</scope>
    <source>
        <strain evidence="16 17">ATCC 51513</strain>
    </source>
</reference>
<keyword evidence="9 12" id="KW-0949">S-adenosyl-L-methionine</keyword>
<evidence type="ECO:0000313" key="15">
    <source>
        <dbReference type="EMBL" id="CCI82868.1"/>
    </source>
</evidence>
<dbReference type="InterPro" id="IPR029028">
    <property type="entry name" value="Alpha/beta_knot_MTases"/>
</dbReference>
<name>I7IWF1_9CORY</name>
<evidence type="ECO:0000256" key="10">
    <source>
        <dbReference type="ARBA" id="ARBA00025699"/>
    </source>
</evidence>
<keyword evidence="7 12" id="KW-0489">Methyltransferase</keyword>
<dbReference type="STRING" id="29321.AAV33_04990"/>
<dbReference type="PATRIC" id="fig|883169.3.peg.422"/>
<dbReference type="SUPFAM" id="SSF88697">
    <property type="entry name" value="PUA domain-like"/>
    <property type="match status" value="1"/>
</dbReference>
<keyword evidence="17" id="KW-1185">Reference proteome</keyword>
<dbReference type="GO" id="GO:0070475">
    <property type="term" value="P:rRNA base methylation"/>
    <property type="evidence" value="ECO:0007669"/>
    <property type="project" value="TreeGrafter"/>
</dbReference>
<evidence type="ECO:0000256" key="12">
    <source>
        <dbReference type="PIRNR" id="PIRNR015601"/>
    </source>
</evidence>
<evidence type="ECO:0000313" key="16">
    <source>
        <dbReference type="EMBL" id="EJZ82630.1"/>
    </source>
</evidence>
<sequence>MSLPVFLAEGEPLEPGALVALAGAEGRHAAGAKRLRVGEALELVDGRGRRARCRVEALDGKQGLTALVEDAVDEPAPSPRVTLVQALPKHERSELAVDLATQAGVGEIVPWQAERCVARWSGPKAKKGREKWLATAREAAKQSRRSWLPGVAEPLSTGELQDRVAEAAGRGAAVFLLHEDADAPLTRAAGEPRGEAWFLVGPEGGIGEDEAAGLIEAGARPVRLGREVVRTAAAGVVAISALRALWDAW</sequence>
<dbReference type="PANTHER" id="PTHR30027:SF3">
    <property type="entry name" value="16S RRNA (URACIL(1498)-N(3))-METHYLTRANSFERASE"/>
    <property type="match status" value="1"/>
</dbReference>
<evidence type="ECO:0000313" key="17">
    <source>
        <dbReference type="Proteomes" id="UP000006078"/>
    </source>
</evidence>
<dbReference type="NCBIfam" id="TIGR00046">
    <property type="entry name" value="RsmE family RNA methyltransferase"/>
    <property type="match status" value="1"/>
</dbReference>
<dbReference type="Gene3D" id="3.40.1280.10">
    <property type="match status" value="1"/>
</dbReference>
<dbReference type="Gene3D" id="2.40.240.20">
    <property type="entry name" value="Hypothetical PUA domain-like, domain 1"/>
    <property type="match status" value="1"/>
</dbReference>
<dbReference type="RefSeq" id="WP_004600338.1">
    <property type="nucleotide sequence ID" value="NZ_HF541865.1"/>
</dbReference>
<evidence type="ECO:0000256" key="7">
    <source>
        <dbReference type="ARBA" id="ARBA00022603"/>
    </source>
</evidence>
<reference evidence="15 18" key="1">
    <citation type="journal article" date="2012" name="J. Bacteriol.">
        <title>Draft Genome Sequence of Turicella otitidis ATCC 51513, Isolated from Middle Ear Fluid from a Child with Otitis Media.</title>
        <authorList>
            <person name="Brinkrolf K."/>
            <person name="Schneider J."/>
            <person name="Knecht M."/>
            <person name="Ruckert C."/>
            <person name="Tauch A."/>
        </authorList>
    </citation>
    <scope>NUCLEOTIDE SEQUENCE [LARGE SCALE GENOMIC DNA]</scope>
    <source>
        <strain evidence="15 18">ATCC 51513</strain>
    </source>
</reference>
<dbReference type="PIRSF" id="PIRSF015601">
    <property type="entry name" value="MTase_slr0722"/>
    <property type="match status" value="1"/>
</dbReference>
<comment type="subcellular location">
    <subcellularLocation>
        <location evidence="1 12">Cytoplasm</location>
    </subcellularLocation>
</comment>
<dbReference type="InterPro" id="IPR046886">
    <property type="entry name" value="RsmE_MTase_dom"/>
</dbReference>
<comment type="caution">
    <text evidence="15">The sequence shown here is derived from an EMBL/GenBank/DDBJ whole genome shotgun (WGS) entry which is preliminary data.</text>
</comment>
<keyword evidence="8 12" id="KW-0808">Transferase</keyword>
<feature type="domain" description="Ribosomal RNA small subunit methyltransferase E PUA-like" evidence="14">
    <location>
        <begin position="21"/>
        <end position="65"/>
    </location>
</feature>
<evidence type="ECO:0000256" key="6">
    <source>
        <dbReference type="ARBA" id="ARBA00022552"/>
    </source>
</evidence>
<dbReference type="AlphaFoldDB" id="I7IWF1"/>
<keyword evidence="5 12" id="KW-0963">Cytoplasm</keyword>
<dbReference type="GO" id="GO:0070042">
    <property type="term" value="F:rRNA (uridine-N3-)-methyltransferase activity"/>
    <property type="evidence" value="ECO:0007669"/>
    <property type="project" value="TreeGrafter"/>
</dbReference>
<evidence type="ECO:0000313" key="18">
    <source>
        <dbReference type="Proteomes" id="UP000011016"/>
    </source>
</evidence>
<evidence type="ECO:0000256" key="5">
    <source>
        <dbReference type="ARBA" id="ARBA00022490"/>
    </source>
</evidence>
<keyword evidence="6 12" id="KW-0698">rRNA processing</keyword>